<keyword evidence="4 6" id="KW-1133">Transmembrane helix</keyword>
<dbReference type="Pfam" id="PF04117">
    <property type="entry name" value="Mpv17_PMP22"/>
    <property type="match status" value="1"/>
</dbReference>
<dbReference type="EMBL" id="KB632328">
    <property type="protein sequence ID" value="ERL92533.1"/>
    <property type="molecule type" value="Genomic_DNA"/>
</dbReference>
<dbReference type="PANTHER" id="PTHR11266:SF75">
    <property type="entry name" value="IP10007P-RELATED"/>
    <property type="match status" value="1"/>
</dbReference>
<evidence type="ECO:0000256" key="3">
    <source>
        <dbReference type="ARBA" id="ARBA00022692"/>
    </source>
</evidence>
<comment type="similarity">
    <text evidence="2 6">Belongs to the peroxisomal membrane protein PXMP2/4 family.</text>
</comment>
<proteinExistence type="inferred from homology"/>
<dbReference type="STRING" id="77166.U4UJB2"/>
<evidence type="ECO:0000256" key="2">
    <source>
        <dbReference type="ARBA" id="ARBA00006824"/>
    </source>
</evidence>
<dbReference type="GO" id="GO:0016020">
    <property type="term" value="C:membrane"/>
    <property type="evidence" value="ECO:0007669"/>
    <property type="project" value="UniProtKB-SubCell"/>
</dbReference>
<dbReference type="OrthoDB" id="430207at2759"/>
<feature type="non-terminal residue" evidence="7">
    <location>
        <position position="135"/>
    </location>
</feature>
<feature type="transmembrane region" description="Helical" evidence="6">
    <location>
        <begin position="36"/>
        <end position="55"/>
    </location>
</feature>
<reference evidence="7 8" key="1">
    <citation type="journal article" date="2013" name="Genome Biol.">
        <title>Draft genome of the mountain pine beetle, Dendroctonus ponderosae Hopkins, a major forest pest.</title>
        <authorList>
            <person name="Keeling C.I."/>
            <person name="Yuen M.M."/>
            <person name="Liao N.Y."/>
            <person name="Docking T.R."/>
            <person name="Chan S.K."/>
            <person name="Taylor G.A."/>
            <person name="Palmquist D.L."/>
            <person name="Jackman S.D."/>
            <person name="Nguyen A."/>
            <person name="Li M."/>
            <person name="Henderson H."/>
            <person name="Janes J.K."/>
            <person name="Zhao Y."/>
            <person name="Pandoh P."/>
            <person name="Moore R."/>
            <person name="Sperling F.A."/>
            <person name="Huber D.P."/>
            <person name="Birol I."/>
            <person name="Jones S.J."/>
            <person name="Bohlmann J."/>
        </authorList>
    </citation>
    <scope>NUCLEOTIDE SEQUENCE</scope>
</reference>
<protein>
    <recommendedName>
        <fullName evidence="9">Mpv17-like protein</fullName>
    </recommendedName>
</protein>
<keyword evidence="5 6" id="KW-0472">Membrane</keyword>
<evidence type="ECO:0000313" key="7">
    <source>
        <dbReference type="EMBL" id="ERL92533.1"/>
    </source>
</evidence>
<dbReference type="InterPro" id="IPR007248">
    <property type="entry name" value="Mpv17_PMP22"/>
</dbReference>
<organism evidence="7 8">
    <name type="scientific">Dendroctonus ponderosae</name>
    <name type="common">Mountain pine beetle</name>
    <dbReference type="NCBI Taxonomy" id="77166"/>
    <lineage>
        <taxon>Eukaryota</taxon>
        <taxon>Metazoa</taxon>
        <taxon>Ecdysozoa</taxon>
        <taxon>Arthropoda</taxon>
        <taxon>Hexapoda</taxon>
        <taxon>Insecta</taxon>
        <taxon>Pterygota</taxon>
        <taxon>Neoptera</taxon>
        <taxon>Endopterygota</taxon>
        <taxon>Coleoptera</taxon>
        <taxon>Polyphaga</taxon>
        <taxon>Cucujiformia</taxon>
        <taxon>Curculionidae</taxon>
        <taxon>Scolytinae</taxon>
        <taxon>Dendroctonus</taxon>
    </lineage>
</organism>
<evidence type="ECO:0000256" key="6">
    <source>
        <dbReference type="RuleBase" id="RU363053"/>
    </source>
</evidence>
<evidence type="ECO:0000256" key="4">
    <source>
        <dbReference type="ARBA" id="ARBA00022989"/>
    </source>
</evidence>
<dbReference type="PANTHER" id="PTHR11266">
    <property type="entry name" value="PEROXISOMAL MEMBRANE PROTEIN 2, PXMP2 MPV17"/>
    <property type="match status" value="1"/>
</dbReference>
<gene>
    <name evidence="7" type="ORF">D910_09846</name>
</gene>
<feature type="transmembrane region" description="Helical" evidence="6">
    <location>
        <begin position="93"/>
        <end position="111"/>
    </location>
</feature>
<evidence type="ECO:0000313" key="8">
    <source>
        <dbReference type="Proteomes" id="UP000030742"/>
    </source>
</evidence>
<dbReference type="GO" id="GO:0005739">
    <property type="term" value="C:mitochondrion"/>
    <property type="evidence" value="ECO:0007669"/>
    <property type="project" value="TreeGrafter"/>
</dbReference>
<keyword evidence="3 6" id="KW-0812">Transmembrane</keyword>
<sequence>MQPANPGTLWPTSCLIQQTMAGKTIENYDWMQVLRFSLYGGLFTAPTLYAWIRISSKLWTVTSFKTSVAKVCVCFWPVLQTINFQYIPEHNRVPFVSACSLVWCCFLAYMHQMSLKRANEMKLSERLIGTPEAAS</sequence>
<evidence type="ECO:0008006" key="9">
    <source>
        <dbReference type="Google" id="ProtNLM"/>
    </source>
</evidence>
<evidence type="ECO:0000256" key="1">
    <source>
        <dbReference type="ARBA" id="ARBA00004141"/>
    </source>
</evidence>
<accession>U4UJB2</accession>
<name>U4UJB2_DENPD</name>
<evidence type="ECO:0000256" key="5">
    <source>
        <dbReference type="ARBA" id="ARBA00023136"/>
    </source>
</evidence>
<dbReference type="Proteomes" id="UP000030742">
    <property type="component" value="Unassembled WGS sequence"/>
</dbReference>
<comment type="subcellular location">
    <subcellularLocation>
        <location evidence="1">Membrane</location>
        <topology evidence="1">Multi-pass membrane protein</topology>
    </subcellularLocation>
</comment>
<dbReference type="AlphaFoldDB" id="U4UJB2"/>